<dbReference type="SUPFAM" id="SSF50129">
    <property type="entry name" value="GroES-like"/>
    <property type="match status" value="1"/>
</dbReference>
<dbReference type="RefSeq" id="WP_218885239.1">
    <property type="nucleotide sequence ID" value="NZ_BAAAGN010000015.1"/>
</dbReference>
<dbReference type="PANTHER" id="PTHR43401:SF2">
    <property type="entry name" value="L-THREONINE 3-DEHYDROGENASE"/>
    <property type="match status" value="1"/>
</dbReference>
<dbReference type="Proteomes" id="UP000521922">
    <property type="component" value="Unassembled WGS sequence"/>
</dbReference>
<dbReference type="InterPro" id="IPR002328">
    <property type="entry name" value="ADH_Zn_CS"/>
</dbReference>
<feature type="domain" description="Alcohol dehydrogenase-like C-terminal" evidence="6">
    <location>
        <begin position="202"/>
        <end position="330"/>
    </location>
</feature>
<reference evidence="8 9" key="1">
    <citation type="submission" date="2020-07" db="EMBL/GenBank/DDBJ databases">
        <title>Sequencing the genomes of 1000 actinobacteria strains.</title>
        <authorList>
            <person name="Klenk H.-P."/>
        </authorList>
    </citation>
    <scope>NUCLEOTIDE SEQUENCE [LARGE SCALE GENOMIC DNA]</scope>
    <source>
        <strain evidence="8 9">DSM 7487</strain>
    </source>
</reference>
<proteinExistence type="inferred from homology"/>
<sequence>MSATTTPLSTTVPDDSGSAQRMRAAVMHGRGDVRIEERPVPTPGSGEVLLRVTRAGICGTDAGEFTHGPSMFPVERAHPVTGHHGPMVIGHEFIGDAVAAGPGAEEFTGRRFASGAGVWCGQCPWCRAGRINLCERYWTAGLSADGGLAGFVTVPATTLVEIPDASHDDAMGLAQPLAVGLHAARRSGAGPGDVVVLVGAGAIGSFILCGLAGSGAERIIALDVDPHRLATAGELGATETHDVSDRDPVALVHELTDGVGASITIEATGRDGSAQRALDTTRRGGRVLFVGLPHAPQPLDLAPTILREVEMTTTLAHVCTQDLPEAVELLRDGRIADLLLGEVIGLDDLVTRGLQPLSAGTAPGKVLVDPWR</sequence>
<keyword evidence="9" id="KW-1185">Reference proteome</keyword>
<dbReference type="Pfam" id="PF00107">
    <property type="entry name" value="ADH_zinc_N"/>
    <property type="match status" value="1"/>
</dbReference>
<dbReference type="GO" id="GO:0000721">
    <property type="term" value="F:(R,R)-butanediol dehydrogenase activity"/>
    <property type="evidence" value="ECO:0007669"/>
    <property type="project" value="UniProtKB-EC"/>
</dbReference>
<comment type="caution">
    <text evidence="8">The sequence shown here is derived from an EMBL/GenBank/DDBJ whole genome shotgun (WGS) entry which is preliminary data.</text>
</comment>
<dbReference type="PANTHER" id="PTHR43401">
    <property type="entry name" value="L-THREONINE 3-DEHYDROGENASE"/>
    <property type="match status" value="1"/>
</dbReference>
<keyword evidence="4 8" id="KW-0560">Oxidoreductase</keyword>
<keyword evidence="3 5" id="KW-0862">Zinc</keyword>
<dbReference type="SUPFAM" id="SSF51735">
    <property type="entry name" value="NAD(P)-binding Rossmann-fold domains"/>
    <property type="match status" value="1"/>
</dbReference>
<evidence type="ECO:0000256" key="3">
    <source>
        <dbReference type="ARBA" id="ARBA00022833"/>
    </source>
</evidence>
<dbReference type="EMBL" id="JACCBB010000001">
    <property type="protein sequence ID" value="NYD24886.1"/>
    <property type="molecule type" value="Genomic_DNA"/>
</dbReference>
<evidence type="ECO:0000256" key="5">
    <source>
        <dbReference type="RuleBase" id="RU361277"/>
    </source>
</evidence>
<evidence type="ECO:0000313" key="8">
    <source>
        <dbReference type="EMBL" id="NYD24886.1"/>
    </source>
</evidence>
<dbReference type="EC" id="1.1.1.-" evidence="8"/>
<comment type="similarity">
    <text evidence="5">Belongs to the zinc-containing alcohol dehydrogenase family.</text>
</comment>
<keyword evidence="2 5" id="KW-0479">Metal-binding</keyword>
<evidence type="ECO:0000256" key="2">
    <source>
        <dbReference type="ARBA" id="ARBA00022723"/>
    </source>
</evidence>
<dbReference type="InterPro" id="IPR013149">
    <property type="entry name" value="ADH-like_C"/>
</dbReference>
<dbReference type="GO" id="GO:0052587">
    <property type="term" value="F:diacetyl reductase ((R)-acetoin forming) (NAD+) activity"/>
    <property type="evidence" value="ECO:0007669"/>
    <property type="project" value="UniProtKB-EC"/>
</dbReference>
<dbReference type="Gene3D" id="3.40.50.720">
    <property type="entry name" value="NAD(P)-binding Rossmann-like Domain"/>
    <property type="match status" value="1"/>
</dbReference>
<accession>A0A7Y9DQY7</accession>
<dbReference type="GO" id="GO:0008270">
    <property type="term" value="F:zinc ion binding"/>
    <property type="evidence" value="ECO:0007669"/>
    <property type="project" value="InterPro"/>
</dbReference>
<dbReference type="EC" id="1.1.1.4" evidence="8"/>
<gene>
    <name evidence="8" type="ORF">BJ968_004426</name>
</gene>
<dbReference type="InterPro" id="IPR011032">
    <property type="entry name" value="GroES-like_sf"/>
</dbReference>
<feature type="domain" description="Alcohol dehydrogenase-like N-terminal" evidence="7">
    <location>
        <begin position="44"/>
        <end position="164"/>
    </location>
</feature>
<dbReference type="PROSITE" id="PS00059">
    <property type="entry name" value="ADH_ZINC"/>
    <property type="match status" value="1"/>
</dbReference>
<evidence type="ECO:0000256" key="4">
    <source>
        <dbReference type="ARBA" id="ARBA00023002"/>
    </source>
</evidence>
<dbReference type="Gene3D" id="3.90.180.10">
    <property type="entry name" value="Medium-chain alcohol dehydrogenases, catalytic domain"/>
    <property type="match status" value="1"/>
</dbReference>
<evidence type="ECO:0000313" key="9">
    <source>
        <dbReference type="Proteomes" id="UP000521922"/>
    </source>
</evidence>
<name>A0A7Y9DQY7_9ACTN</name>
<dbReference type="InterPro" id="IPR036291">
    <property type="entry name" value="NAD(P)-bd_dom_sf"/>
</dbReference>
<evidence type="ECO:0000259" key="6">
    <source>
        <dbReference type="Pfam" id="PF00107"/>
    </source>
</evidence>
<dbReference type="Pfam" id="PF08240">
    <property type="entry name" value="ADH_N"/>
    <property type="match status" value="1"/>
</dbReference>
<comment type="cofactor">
    <cofactor evidence="1 5">
        <name>Zn(2+)</name>
        <dbReference type="ChEBI" id="CHEBI:29105"/>
    </cofactor>
</comment>
<protein>
    <submittedName>
        <fullName evidence="8">(R,R)-butanediol dehydrogenase/meso-butanediol dehydrogenase/diacetyl reductase</fullName>
        <ecNumber evidence="8">1.1.1.-</ecNumber>
        <ecNumber evidence="8">1.1.1.303</ecNumber>
        <ecNumber evidence="8">1.1.1.4</ecNumber>
    </submittedName>
</protein>
<dbReference type="EC" id="1.1.1.303" evidence="8"/>
<evidence type="ECO:0000259" key="7">
    <source>
        <dbReference type="Pfam" id="PF08240"/>
    </source>
</evidence>
<organism evidence="8 9">
    <name type="scientific">Kineococcus aurantiacus</name>
    <dbReference type="NCBI Taxonomy" id="37633"/>
    <lineage>
        <taxon>Bacteria</taxon>
        <taxon>Bacillati</taxon>
        <taxon>Actinomycetota</taxon>
        <taxon>Actinomycetes</taxon>
        <taxon>Kineosporiales</taxon>
        <taxon>Kineosporiaceae</taxon>
        <taxon>Kineococcus</taxon>
    </lineage>
</organism>
<dbReference type="InterPro" id="IPR050129">
    <property type="entry name" value="Zn_alcohol_dh"/>
</dbReference>
<dbReference type="InterPro" id="IPR013154">
    <property type="entry name" value="ADH-like_N"/>
</dbReference>
<evidence type="ECO:0000256" key="1">
    <source>
        <dbReference type="ARBA" id="ARBA00001947"/>
    </source>
</evidence>
<dbReference type="AlphaFoldDB" id="A0A7Y9DQY7"/>